<dbReference type="GO" id="GO:0006865">
    <property type="term" value="P:amino acid transport"/>
    <property type="evidence" value="ECO:0007669"/>
    <property type="project" value="UniProtKB-KW"/>
</dbReference>
<dbReference type="PANTHER" id="PTHR42770">
    <property type="entry name" value="AMINO ACID TRANSPORTER-RELATED"/>
    <property type="match status" value="1"/>
</dbReference>
<keyword evidence="5 9" id="KW-0812">Transmembrane</keyword>
<keyword evidence="3" id="KW-0813">Transport</keyword>
<dbReference type="EMBL" id="LNZG01000048">
    <property type="protein sequence ID" value="ODA89283.1"/>
    <property type="molecule type" value="Genomic_DNA"/>
</dbReference>
<evidence type="ECO:0000256" key="4">
    <source>
        <dbReference type="ARBA" id="ARBA00022475"/>
    </source>
</evidence>
<keyword evidence="7 9" id="KW-1133">Transmembrane helix</keyword>
<comment type="subcellular location">
    <subcellularLocation>
        <location evidence="1">Cell membrane</location>
        <topology evidence="1">Multi-pass membrane protein</topology>
    </subcellularLocation>
</comment>
<dbReference type="Pfam" id="PF13520">
    <property type="entry name" value="AA_permease_2"/>
    <property type="match status" value="1"/>
</dbReference>
<dbReference type="Proteomes" id="UP000094426">
    <property type="component" value="Unassembled WGS sequence"/>
</dbReference>
<dbReference type="OMA" id="THDFWGE"/>
<evidence type="ECO:0000313" key="11">
    <source>
        <dbReference type="Proteomes" id="UP000094426"/>
    </source>
</evidence>
<dbReference type="GO" id="GO:0022857">
    <property type="term" value="F:transmembrane transporter activity"/>
    <property type="evidence" value="ECO:0007669"/>
    <property type="project" value="InterPro"/>
</dbReference>
<feature type="transmembrane region" description="Helical" evidence="9">
    <location>
        <begin position="418"/>
        <end position="435"/>
    </location>
</feature>
<dbReference type="InterPro" id="IPR002293">
    <property type="entry name" value="AA/rel_permease1"/>
</dbReference>
<gene>
    <name evidence="10" type="ORF">ATY41_06045</name>
</gene>
<comment type="caution">
    <text evidence="10">The sequence shown here is derived from an EMBL/GenBank/DDBJ whole genome shotgun (WGS) entry which is preliminary data.</text>
</comment>
<comment type="similarity">
    <text evidence="2">Belongs to the amino acid-polyamine-organocation (APC) superfamily. Basic amino acid/polyamine antiporter (APA) (TC 2.A.3.2) family.</text>
</comment>
<dbReference type="Gene3D" id="1.20.1740.10">
    <property type="entry name" value="Amino acid/polyamine transporter I"/>
    <property type="match status" value="1"/>
</dbReference>
<reference evidence="10 11" key="1">
    <citation type="submission" date="2015-11" db="EMBL/GenBank/DDBJ databases">
        <authorList>
            <person name="Zhang Y."/>
            <person name="Guo Z."/>
        </authorList>
    </citation>
    <scope>NUCLEOTIDE SEQUENCE [LARGE SCALE GENOMIC DNA]</scope>
    <source>
        <strain evidence="11">gdw1</strain>
    </source>
</reference>
<organism evidence="10 11">
    <name type="scientific">Leifsonia xyli subsp. xyli</name>
    <dbReference type="NCBI Taxonomy" id="59736"/>
    <lineage>
        <taxon>Bacteria</taxon>
        <taxon>Bacillati</taxon>
        <taxon>Actinomycetota</taxon>
        <taxon>Actinomycetes</taxon>
        <taxon>Micrococcales</taxon>
        <taxon>Microbacteriaceae</taxon>
        <taxon>Leifsonia</taxon>
    </lineage>
</organism>
<sequence>MQQTRKLPVLVLAGMVVGSMVGAGVFSLPGTFAGATGVIGAAVAWTLAGAGMLTLVLVFQRLAVRRPELDSGIYAYAKAGFGDYVGFFSAFGYWASGCAGNVTYLVLIGSTLGALFPAFGGGNTVVAVLVSSGLVWLFSFLIRRGVPQAAWINTIVAVAKVLPLVVFLFLVATVGFSWQTFAQNLWGGEAPGLGALGGQIQQTLLLTVFVFLGVEGASVYSRYARSRKDVGRATLIGFLGVLCLFAMITILSFGVAPRAEIGDMRQPSVSSVLAAVVGPWGYAFISAGLIVSVLGAYLSWTLMASEVLFSAARNEDAPRFLARTSARDVPVASMLLTSLLVQTLLVVTLFAENAFTFALSLCSSLALIPYVLTAAYALKLETPAGDDPGGRSRRDLAVAAIATVYTLFLVVAAGPQYLLTTFVIYAPGTLLFTLARRERGLRVFRPLEAVLCMAAVLLAVTAVVAVAAGWIRI</sequence>
<keyword evidence="4" id="KW-1003">Cell membrane</keyword>
<dbReference type="PANTHER" id="PTHR42770:SF4">
    <property type="entry name" value="ARGININE_ORNITHINE ANTIPORTER-RELATED"/>
    <property type="match status" value="1"/>
</dbReference>
<keyword evidence="8 9" id="KW-0472">Membrane</keyword>
<name>A0A1E2SHR8_LEIXY</name>
<evidence type="ECO:0000256" key="6">
    <source>
        <dbReference type="ARBA" id="ARBA00022970"/>
    </source>
</evidence>
<feature type="transmembrane region" description="Helical" evidence="9">
    <location>
        <begin position="233"/>
        <end position="256"/>
    </location>
</feature>
<dbReference type="GO" id="GO:0005886">
    <property type="term" value="C:plasma membrane"/>
    <property type="evidence" value="ECO:0007669"/>
    <property type="project" value="UniProtKB-SubCell"/>
</dbReference>
<evidence type="ECO:0000256" key="7">
    <source>
        <dbReference type="ARBA" id="ARBA00022989"/>
    </source>
</evidence>
<evidence type="ECO:0000256" key="8">
    <source>
        <dbReference type="ARBA" id="ARBA00023136"/>
    </source>
</evidence>
<evidence type="ECO:0000256" key="3">
    <source>
        <dbReference type="ARBA" id="ARBA00022448"/>
    </source>
</evidence>
<dbReference type="InterPro" id="IPR050367">
    <property type="entry name" value="APC_superfamily"/>
</dbReference>
<evidence type="ECO:0000256" key="9">
    <source>
        <dbReference type="SAM" id="Phobius"/>
    </source>
</evidence>
<feature type="transmembrane region" description="Helical" evidence="9">
    <location>
        <begin position="199"/>
        <end position="221"/>
    </location>
</feature>
<evidence type="ECO:0000256" key="5">
    <source>
        <dbReference type="ARBA" id="ARBA00022692"/>
    </source>
</evidence>
<feature type="transmembrane region" description="Helical" evidence="9">
    <location>
        <begin position="357"/>
        <end position="376"/>
    </location>
</feature>
<dbReference type="AlphaFoldDB" id="A0A1E2SHR8"/>
<feature type="transmembrane region" description="Helical" evidence="9">
    <location>
        <begin position="329"/>
        <end position="351"/>
    </location>
</feature>
<dbReference type="PIRSF" id="PIRSF006060">
    <property type="entry name" value="AA_transporter"/>
    <property type="match status" value="1"/>
</dbReference>
<dbReference type="InterPro" id="IPR004754">
    <property type="entry name" value="Amino_acid_antiprt"/>
</dbReference>
<feature type="transmembrane region" description="Helical" evidence="9">
    <location>
        <begin position="447"/>
        <end position="471"/>
    </location>
</feature>
<accession>A0A1E2SHR8</accession>
<feature type="transmembrane region" description="Helical" evidence="9">
    <location>
        <begin position="7"/>
        <end position="26"/>
    </location>
</feature>
<proteinExistence type="inferred from homology"/>
<feature type="transmembrane region" description="Helical" evidence="9">
    <location>
        <begin position="154"/>
        <end position="179"/>
    </location>
</feature>
<evidence type="ECO:0000256" key="2">
    <source>
        <dbReference type="ARBA" id="ARBA00008220"/>
    </source>
</evidence>
<protein>
    <submittedName>
        <fullName evidence="10">Arginine-ornithine antiporter</fullName>
    </submittedName>
</protein>
<feature type="transmembrane region" description="Helical" evidence="9">
    <location>
        <begin position="396"/>
        <end position="412"/>
    </location>
</feature>
<evidence type="ECO:0000313" key="10">
    <source>
        <dbReference type="EMBL" id="ODA89283.1"/>
    </source>
</evidence>
<keyword evidence="6" id="KW-0029">Amino-acid transport</keyword>
<evidence type="ECO:0000256" key="1">
    <source>
        <dbReference type="ARBA" id="ARBA00004651"/>
    </source>
</evidence>
<feature type="transmembrane region" description="Helical" evidence="9">
    <location>
        <begin position="125"/>
        <end position="142"/>
    </location>
</feature>
<feature type="transmembrane region" description="Helical" evidence="9">
    <location>
        <begin position="276"/>
        <end position="300"/>
    </location>
</feature>
<dbReference type="NCBIfam" id="TIGR00905">
    <property type="entry name" value="2A0302"/>
    <property type="match status" value="1"/>
</dbReference>
<dbReference type="RefSeq" id="WP_011187060.1">
    <property type="nucleotide sequence ID" value="NZ_LNZG01000048.1"/>
</dbReference>
<feature type="transmembrane region" description="Helical" evidence="9">
    <location>
        <begin position="32"/>
        <end position="59"/>
    </location>
</feature>